<feature type="region of interest" description="Disordered" evidence="2">
    <location>
        <begin position="145"/>
        <end position="166"/>
    </location>
</feature>
<dbReference type="Proteomes" id="UP001350748">
    <property type="component" value="Unassembled WGS sequence"/>
</dbReference>
<proteinExistence type="predicted"/>
<feature type="region of interest" description="Disordered" evidence="2">
    <location>
        <begin position="772"/>
        <end position="794"/>
    </location>
</feature>
<dbReference type="InterPro" id="IPR002355">
    <property type="entry name" value="Cu_oxidase_Cu_BS"/>
</dbReference>
<sequence>MIHSVKAFAPVIVIISIIFGAPLCGAARAQQPSAELADSSNLVTLTAEVADVDVPGKGLIKGLYVYKLRGPGMSSGAPAALMPPVIAAPRGRTLTIDFFTKLPEETNLHTHGLSITPRGVGFGEIGARPLYGDCILVNGEARDNPPSPNDLAKVDPCKPQTAAPASVKEAQPIRYRDVIPPSHSSGLFWFHPHVHGVAEKQLLAGLSGLLTIGDIWDYAYFECWAGNGAPPRGARACGALDAQRRERALEQTADSRFIGLKDLQIDQDDKGDWRLHDPADYQKDRCGDVTFDPATPKELQRKAQLVLAPGGTSAPGGCWTDPKRQWIFTVSGEVYPTLTAPPGSVQIWRVANMSADVTYRLRVETKDKDAPLCPGSRSDMSETAQRRCLTLALLSRDGVPLDSGGPSAQRTLELTLMPSARAEVYTPRCTGVPGAASAKDGCLVNDRQIEAKLVTAGVAVGDALDAADIWPPVELARVIAAPGELPQQLAAAGRAPAKVAPLLQSAGYGLADLLPSPTEPGGEKPSQAAESSLLPREGPARECDPAHTHYPVNAQAFSKYGNLVRLVRFNNSDHFADQEERFGLHVENFRLHDLITGKPIPIFELLDKKDGSRKLARISLQDECQKKALSDDSGKTFEFYYPRFPMPHDSQPDPIGAPLVHSWRSDRPEYWLLINDSHECHNFHIHQTKFEVAASDVVRGDTGESQDQCLGDRDPKKLASLTALHDNFPLPPGARILLRIAFGPDQLGRFVFHCHILEHEDKGMMTLLQVEERDSPAASGPAPQQHPSHSRRLR</sequence>
<dbReference type="PROSITE" id="PS00079">
    <property type="entry name" value="MULTICOPPER_OXIDASE1"/>
    <property type="match status" value="1"/>
</dbReference>
<dbReference type="InterPro" id="IPR033138">
    <property type="entry name" value="Cu_oxidase_CS"/>
</dbReference>
<dbReference type="PROSITE" id="PS00080">
    <property type="entry name" value="MULTICOPPER_OXIDASE2"/>
    <property type="match status" value="1"/>
</dbReference>
<protein>
    <submittedName>
        <fullName evidence="4">Multicopper oxidase domain-containing protein</fullName>
    </submittedName>
</protein>
<evidence type="ECO:0000256" key="2">
    <source>
        <dbReference type="SAM" id="MobiDB-lite"/>
    </source>
</evidence>
<dbReference type="SUPFAM" id="SSF49503">
    <property type="entry name" value="Cupredoxins"/>
    <property type="match status" value="2"/>
</dbReference>
<feature type="compositionally biased region" description="Basic and acidic residues" evidence="2">
    <location>
        <begin position="538"/>
        <end position="547"/>
    </location>
</feature>
<organism evidence="4 5">
    <name type="scientific">Methylocystis borbori</name>
    <dbReference type="NCBI Taxonomy" id="3118750"/>
    <lineage>
        <taxon>Bacteria</taxon>
        <taxon>Pseudomonadati</taxon>
        <taxon>Pseudomonadota</taxon>
        <taxon>Alphaproteobacteria</taxon>
        <taxon>Hyphomicrobiales</taxon>
        <taxon>Methylocystaceae</taxon>
        <taxon>Methylocystis</taxon>
    </lineage>
</organism>
<evidence type="ECO:0000256" key="1">
    <source>
        <dbReference type="ARBA" id="ARBA00022723"/>
    </source>
</evidence>
<dbReference type="RefSeq" id="WP_332083085.1">
    <property type="nucleotide sequence ID" value="NZ_JAZHYN010000076.1"/>
</dbReference>
<name>A0ABU7XKY0_9HYPH</name>
<keyword evidence="1" id="KW-0479">Metal-binding</keyword>
<gene>
    <name evidence="4" type="ORF">V3H18_16040</name>
</gene>
<keyword evidence="5" id="KW-1185">Reference proteome</keyword>
<dbReference type="Pfam" id="PF07731">
    <property type="entry name" value="Cu-oxidase_2"/>
    <property type="match status" value="1"/>
</dbReference>
<dbReference type="EMBL" id="JAZHYN010000076">
    <property type="protein sequence ID" value="MEF3368046.1"/>
    <property type="molecule type" value="Genomic_DNA"/>
</dbReference>
<comment type="caution">
    <text evidence="4">The sequence shown here is derived from an EMBL/GenBank/DDBJ whole genome shotgun (WGS) entry which is preliminary data.</text>
</comment>
<reference evidence="4 5" key="1">
    <citation type="submission" date="2024-02" db="EMBL/GenBank/DDBJ databases">
        <authorList>
            <person name="Grouzdev D."/>
        </authorList>
    </citation>
    <scope>NUCLEOTIDE SEQUENCE [LARGE SCALE GENOMIC DNA]</scope>
    <source>
        <strain evidence="4 5">9N</strain>
    </source>
</reference>
<dbReference type="InterPro" id="IPR008972">
    <property type="entry name" value="Cupredoxin"/>
</dbReference>
<feature type="domain" description="Plastocyanin-like" evidence="3">
    <location>
        <begin position="664"/>
        <end position="772"/>
    </location>
</feature>
<dbReference type="InterPro" id="IPR011706">
    <property type="entry name" value="Cu-oxidase_C"/>
</dbReference>
<dbReference type="Gene3D" id="2.60.40.420">
    <property type="entry name" value="Cupredoxins - blue copper proteins"/>
    <property type="match status" value="3"/>
</dbReference>
<evidence type="ECO:0000313" key="5">
    <source>
        <dbReference type="Proteomes" id="UP001350748"/>
    </source>
</evidence>
<accession>A0ABU7XKY0</accession>
<evidence type="ECO:0000259" key="3">
    <source>
        <dbReference type="Pfam" id="PF07731"/>
    </source>
</evidence>
<feature type="region of interest" description="Disordered" evidence="2">
    <location>
        <begin position="513"/>
        <end position="547"/>
    </location>
</feature>
<evidence type="ECO:0000313" key="4">
    <source>
        <dbReference type="EMBL" id="MEF3368046.1"/>
    </source>
</evidence>